<dbReference type="PATRIC" id="fig|178606.4.peg.1116"/>
<dbReference type="Proteomes" id="UP000029452">
    <property type="component" value="Unassembled WGS sequence"/>
</dbReference>
<dbReference type="OrthoDB" id="5289444at2"/>
<dbReference type="Pfam" id="PF06504">
    <property type="entry name" value="RepC"/>
    <property type="match status" value="1"/>
</dbReference>
<name>A0A094X5Z3_9BACT</name>
<comment type="caution">
    <text evidence="1">The sequence shown here is derived from an EMBL/GenBank/DDBJ whole genome shotgun (WGS) entry which is preliminary data.</text>
</comment>
<dbReference type="InterPro" id="IPR010522">
    <property type="entry name" value="RepC_bac"/>
</dbReference>
<accession>A0A094X5Z3</accession>
<reference evidence="1 2" key="1">
    <citation type="submission" date="2014-06" db="EMBL/GenBank/DDBJ databases">
        <title>Draft genome sequence of iron oxidizing acidophile Leptospirillum ferriphilum DSM14647.</title>
        <authorList>
            <person name="Cardenas J.P."/>
            <person name="Lazcano M."/>
            <person name="Ossandon F.J."/>
            <person name="Corbett M."/>
            <person name="Holmes D.S."/>
            <person name="Watkin E."/>
        </authorList>
    </citation>
    <scope>NUCLEOTIDE SEQUENCE [LARGE SCALE GENOMIC DNA]</scope>
    <source>
        <strain evidence="1 2">DSM 14647</strain>
    </source>
</reference>
<protein>
    <submittedName>
        <fullName evidence="1">Replication protein C</fullName>
    </submittedName>
</protein>
<dbReference type="RefSeq" id="WP_023525941.1">
    <property type="nucleotide sequence ID" value="NZ_JPGK01000004.1"/>
</dbReference>
<dbReference type="EMBL" id="JPGK01000004">
    <property type="protein sequence ID" value="KGA93959.1"/>
    <property type="molecule type" value="Genomic_DNA"/>
</dbReference>
<evidence type="ECO:0000313" key="1">
    <source>
        <dbReference type="EMBL" id="KGA93959.1"/>
    </source>
</evidence>
<dbReference type="AlphaFoldDB" id="A0A094X5Z3"/>
<gene>
    <name evidence="1" type="ORF">LptCag_0585</name>
</gene>
<evidence type="ECO:0000313" key="2">
    <source>
        <dbReference type="Proteomes" id="UP000029452"/>
    </source>
</evidence>
<proteinExistence type="predicted"/>
<sequence>MMPIFRPLRRGVRKIKRGIDIRYGIKGGTVHLQSIDLLGIDDQSLFFVLLALAGIERNDRGLLPPVPAGPIGKELRSEIQIEGLMDDIQKITTSEKALASCLGIHGTTVTWGRIREGLKRLQGLSFHYQMETGEEYGSNLLSWHKDPEGRIHVAFNPLNTFAILSQHVRIDLTERKMIETEWGKAAHAWLCSWLRPGKEDSIRPQTLVEHVWSHPAPASESRKRLWKIRKFLKEELARTGWSAEETGEGIFKIGRPNGGSNGNEIRN</sequence>
<organism evidence="1 2">
    <name type="scientific">Leptospirillum ferriphilum</name>
    <dbReference type="NCBI Taxonomy" id="178606"/>
    <lineage>
        <taxon>Bacteria</taxon>
        <taxon>Pseudomonadati</taxon>
        <taxon>Nitrospirota</taxon>
        <taxon>Nitrospiria</taxon>
        <taxon>Nitrospirales</taxon>
        <taxon>Nitrospiraceae</taxon>
        <taxon>Leptospirillum</taxon>
    </lineage>
</organism>